<protein>
    <submittedName>
        <fullName evidence="2">Uncharacterized protein</fullName>
    </submittedName>
</protein>
<evidence type="ECO:0000256" key="1">
    <source>
        <dbReference type="SAM" id="MobiDB-lite"/>
    </source>
</evidence>
<dbReference type="AlphaFoldDB" id="A0A9P4I1K9"/>
<comment type="caution">
    <text evidence="2">The sequence shown here is derived from an EMBL/GenBank/DDBJ whole genome shotgun (WGS) entry which is preliminary data.</text>
</comment>
<evidence type="ECO:0000313" key="2">
    <source>
        <dbReference type="EMBL" id="KAF2091492.1"/>
    </source>
</evidence>
<reference evidence="2" key="1">
    <citation type="journal article" date="2020" name="Stud. Mycol.">
        <title>101 Dothideomycetes genomes: a test case for predicting lifestyles and emergence of pathogens.</title>
        <authorList>
            <person name="Haridas S."/>
            <person name="Albert R."/>
            <person name="Binder M."/>
            <person name="Bloem J."/>
            <person name="Labutti K."/>
            <person name="Salamov A."/>
            <person name="Andreopoulos B."/>
            <person name="Baker S."/>
            <person name="Barry K."/>
            <person name="Bills G."/>
            <person name="Bluhm B."/>
            <person name="Cannon C."/>
            <person name="Castanera R."/>
            <person name="Culley D."/>
            <person name="Daum C."/>
            <person name="Ezra D."/>
            <person name="Gonzalez J."/>
            <person name="Henrissat B."/>
            <person name="Kuo A."/>
            <person name="Liang C."/>
            <person name="Lipzen A."/>
            <person name="Lutzoni F."/>
            <person name="Magnuson J."/>
            <person name="Mondo S."/>
            <person name="Nolan M."/>
            <person name="Ohm R."/>
            <person name="Pangilinan J."/>
            <person name="Park H.-J."/>
            <person name="Ramirez L."/>
            <person name="Alfaro M."/>
            <person name="Sun H."/>
            <person name="Tritt A."/>
            <person name="Yoshinaga Y."/>
            <person name="Zwiers L.-H."/>
            <person name="Turgeon B."/>
            <person name="Goodwin S."/>
            <person name="Spatafora J."/>
            <person name="Crous P."/>
            <person name="Grigoriev I."/>
        </authorList>
    </citation>
    <scope>NUCLEOTIDE SEQUENCE</scope>
    <source>
        <strain evidence="2">CBS 121410</strain>
    </source>
</reference>
<dbReference type="Proteomes" id="UP000799776">
    <property type="component" value="Unassembled WGS sequence"/>
</dbReference>
<keyword evidence="3" id="KW-1185">Reference proteome</keyword>
<organism evidence="2 3">
    <name type="scientific">Saccharata proteae CBS 121410</name>
    <dbReference type="NCBI Taxonomy" id="1314787"/>
    <lineage>
        <taxon>Eukaryota</taxon>
        <taxon>Fungi</taxon>
        <taxon>Dikarya</taxon>
        <taxon>Ascomycota</taxon>
        <taxon>Pezizomycotina</taxon>
        <taxon>Dothideomycetes</taxon>
        <taxon>Dothideomycetes incertae sedis</taxon>
        <taxon>Botryosphaeriales</taxon>
        <taxon>Saccharataceae</taxon>
        <taxon>Saccharata</taxon>
    </lineage>
</organism>
<proteinExistence type="predicted"/>
<sequence>MPSAHRQTASMPTVVHAKPAIPKPHRCVGFAPDLVTGITRPANIPESWALYDFEMHARKCAACHDPYEVHRAGRQLCDIGHELAQKVAHFLYMNKDGQFYSKQEYKLVRVEIESGYSEARGLLRAIERSLRHRRREPFISMDRNYQVGPRLPPRPQPVQPVEVKQAPKSARRYSQPQLPEFPRSAVIDISKRGSLYKADMEEKRRSYPKYNVEVREPTHRELQDHRASAYYRDGGYHR</sequence>
<feature type="compositionally biased region" description="Basic and acidic residues" evidence="1">
    <location>
        <begin position="215"/>
        <end position="227"/>
    </location>
</feature>
<evidence type="ECO:0000313" key="3">
    <source>
        <dbReference type="Proteomes" id="UP000799776"/>
    </source>
</evidence>
<dbReference type="OrthoDB" id="5387413at2759"/>
<feature type="region of interest" description="Disordered" evidence="1">
    <location>
        <begin position="215"/>
        <end position="238"/>
    </location>
</feature>
<accession>A0A9P4I1K9</accession>
<gene>
    <name evidence="2" type="ORF">K490DRAFT_31759</name>
</gene>
<name>A0A9P4I1K9_9PEZI</name>
<dbReference type="EMBL" id="ML978711">
    <property type="protein sequence ID" value="KAF2091492.1"/>
    <property type="molecule type" value="Genomic_DNA"/>
</dbReference>